<accession>X6MXV0</accession>
<reference evidence="2 3" key="1">
    <citation type="journal article" date="2013" name="Curr. Biol.">
        <title>The Genome of the Foraminiferan Reticulomyxa filosa.</title>
        <authorList>
            <person name="Glockner G."/>
            <person name="Hulsmann N."/>
            <person name="Schleicher M."/>
            <person name="Noegel A.A."/>
            <person name="Eichinger L."/>
            <person name="Gallinger C."/>
            <person name="Pawlowski J."/>
            <person name="Sierra R."/>
            <person name="Euteneuer U."/>
            <person name="Pillet L."/>
            <person name="Moustafa A."/>
            <person name="Platzer M."/>
            <person name="Groth M."/>
            <person name="Szafranski K."/>
            <person name="Schliwa M."/>
        </authorList>
    </citation>
    <scope>NUCLEOTIDE SEQUENCE [LARGE SCALE GENOMIC DNA]</scope>
</reference>
<protein>
    <submittedName>
        <fullName evidence="2">Uncharacterized protein</fullName>
    </submittedName>
</protein>
<feature type="compositionally biased region" description="Acidic residues" evidence="1">
    <location>
        <begin position="223"/>
        <end position="233"/>
    </location>
</feature>
<dbReference type="Proteomes" id="UP000023152">
    <property type="component" value="Unassembled WGS sequence"/>
</dbReference>
<comment type="caution">
    <text evidence="2">The sequence shown here is derived from an EMBL/GenBank/DDBJ whole genome shotgun (WGS) entry which is preliminary data.</text>
</comment>
<feature type="non-terminal residue" evidence="2">
    <location>
        <position position="1"/>
    </location>
</feature>
<dbReference type="AlphaFoldDB" id="X6MXV0"/>
<evidence type="ECO:0000313" key="2">
    <source>
        <dbReference type="EMBL" id="ETO17880.1"/>
    </source>
</evidence>
<organism evidence="2 3">
    <name type="scientific">Reticulomyxa filosa</name>
    <dbReference type="NCBI Taxonomy" id="46433"/>
    <lineage>
        <taxon>Eukaryota</taxon>
        <taxon>Sar</taxon>
        <taxon>Rhizaria</taxon>
        <taxon>Retaria</taxon>
        <taxon>Foraminifera</taxon>
        <taxon>Monothalamids</taxon>
        <taxon>Reticulomyxidae</taxon>
        <taxon>Reticulomyxa</taxon>
    </lineage>
</organism>
<feature type="non-terminal residue" evidence="2">
    <location>
        <position position="255"/>
    </location>
</feature>
<dbReference type="EMBL" id="ASPP01015837">
    <property type="protein sequence ID" value="ETO17880.1"/>
    <property type="molecule type" value="Genomic_DNA"/>
</dbReference>
<evidence type="ECO:0000256" key="1">
    <source>
        <dbReference type="SAM" id="MobiDB-lite"/>
    </source>
</evidence>
<name>X6MXV0_RETFI</name>
<proteinExistence type="predicted"/>
<evidence type="ECO:0000313" key="3">
    <source>
        <dbReference type="Proteomes" id="UP000023152"/>
    </source>
</evidence>
<keyword evidence="3" id="KW-1185">Reference proteome</keyword>
<gene>
    <name evidence="2" type="ORF">RFI_19425</name>
</gene>
<sequence length="255" mass="30206">LSTFVIFEKIMSDKTIVNDKSYNSLRKFCYQMVGLFFEQVQTNPFKSKIITIYKKKKKCKVLFCEVLFLKPRGVIEDINTPGALRQRRETKKALGELKKEGVQMEGNVGDWHESEDEEASYQVLDMKDWTPEEDQLLRTQFPIYESQPNCPQILQKLLFQEFHLERQICEVDSLVCTLCMCVCVCVYLFQHIGKKTEKVTKEKDKRNTTQINHIWLYSQSNEKEEEEEEEEDGNMNTKRRSAFEWLRQTLCHISE</sequence>
<feature type="region of interest" description="Disordered" evidence="1">
    <location>
        <begin position="218"/>
        <end position="238"/>
    </location>
</feature>